<reference evidence="1" key="1">
    <citation type="submission" date="2022-11" db="EMBL/GenBank/DDBJ databases">
        <title>Lacinutrix neustonica HL-RS19T sp. nov., isolated from the surface microlayer sample of brackish Lake Shihwa.</title>
        <authorList>
            <person name="Choi J.Y."/>
            <person name="Hwang C.Y."/>
        </authorList>
    </citation>
    <scope>NUCLEOTIDE SEQUENCE</scope>
    <source>
        <strain evidence="1">HL-RS19</strain>
    </source>
</reference>
<proteinExistence type="predicted"/>
<evidence type="ECO:0000313" key="2">
    <source>
        <dbReference type="Proteomes" id="UP001164705"/>
    </source>
</evidence>
<sequence length="43" mass="5004">MTRTEYQEKIDDFGNRGYKVIDFESYTVGNTQKYAAISGKKHL</sequence>
<dbReference type="RefSeq" id="WP_267677740.1">
    <property type="nucleotide sequence ID" value="NZ_CP113088.1"/>
</dbReference>
<dbReference type="KEGG" id="lnu:N7U66_06070"/>
<keyword evidence="2" id="KW-1185">Reference proteome</keyword>
<accession>A0A9E8MY50</accession>
<dbReference type="Pfam" id="PF17660">
    <property type="entry name" value="BTRD1"/>
    <property type="match status" value="1"/>
</dbReference>
<dbReference type="Proteomes" id="UP001164705">
    <property type="component" value="Chromosome"/>
</dbReference>
<dbReference type="EMBL" id="CP113088">
    <property type="protein sequence ID" value="WAC03166.1"/>
    <property type="molecule type" value="Genomic_DNA"/>
</dbReference>
<protein>
    <submittedName>
        <fullName evidence="1">Uncharacterized protein</fullName>
    </submittedName>
</protein>
<name>A0A9E8MY50_9FLAO</name>
<organism evidence="1 2">
    <name type="scientific">Lacinutrix neustonica</name>
    <dbReference type="NCBI Taxonomy" id="2980107"/>
    <lineage>
        <taxon>Bacteria</taxon>
        <taxon>Pseudomonadati</taxon>
        <taxon>Bacteroidota</taxon>
        <taxon>Flavobacteriia</taxon>
        <taxon>Flavobacteriales</taxon>
        <taxon>Flavobacteriaceae</taxon>
        <taxon>Lacinutrix</taxon>
    </lineage>
</organism>
<dbReference type="InterPro" id="IPR049511">
    <property type="entry name" value="PGH-like_rpt"/>
</dbReference>
<evidence type="ECO:0000313" key="1">
    <source>
        <dbReference type="EMBL" id="WAC03166.1"/>
    </source>
</evidence>
<dbReference type="AlphaFoldDB" id="A0A9E8MY50"/>
<gene>
    <name evidence="1" type="ORF">N7U66_06070</name>
</gene>